<dbReference type="InterPro" id="IPR024862">
    <property type="entry name" value="TRPV"/>
</dbReference>
<organism evidence="9 10">
    <name type="scientific">Jimgerdemannia flammicorona</name>
    <dbReference type="NCBI Taxonomy" id="994334"/>
    <lineage>
        <taxon>Eukaryota</taxon>
        <taxon>Fungi</taxon>
        <taxon>Fungi incertae sedis</taxon>
        <taxon>Mucoromycota</taxon>
        <taxon>Mucoromycotina</taxon>
        <taxon>Endogonomycetes</taxon>
        <taxon>Endogonales</taxon>
        <taxon>Endogonaceae</taxon>
        <taxon>Jimgerdemannia</taxon>
    </lineage>
</organism>
<dbReference type="AlphaFoldDB" id="A0A433CZ78"/>
<evidence type="ECO:0000256" key="4">
    <source>
        <dbReference type="ARBA" id="ARBA00022989"/>
    </source>
</evidence>
<dbReference type="OrthoDB" id="2322486at2759"/>
<reference evidence="9 10" key="1">
    <citation type="journal article" date="2018" name="New Phytol.">
        <title>Phylogenomics of Endogonaceae and evolution of mycorrhizas within Mucoromycota.</title>
        <authorList>
            <person name="Chang Y."/>
            <person name="Desiro A."/>
            <person name="Na H."/>
            <person name="Sandor L."/>
            <person name="Lipzen A."/>
            <person name="Clum A."/>
            <person name="Barry K."/>
            <person name="Grigoriev I.V."/>
            <person name="Martin F.M."/>
            <person name="Stajich J.E."/>
            <person name="Smith M.E."/>
            <person name="Bonito G."/>
            <person name="Spatafora J.W."/>
        </authorList>
    </citation>
    <scope>NUCLEOTIDE SEQUENCE [LARGE SCALE GENOMIC DNA]</scope>
    <source>
        <strain evidence="9 10">GMNB39</strain>
    </source>
</reference>
<dbReference type="InterPro" id="IPR001680">
    <property type="entry name" value="WD40_rpt"/>
</dbReference>
<keyword evidence="2 7" id="KW-0812">Transmembrane</keyword>
<evidence type="ECO:0000256" key="1">
    <source>
        <dbReference type="ARBA" id="ARBA00004141"/>
    </source>
</evidence>
<sequence>MAQQQSIAQPSAILKIAFSPDGSVIGALDSDGDIHLWAFDTASLSITAEWQATSHTKTRFYRNYAHMSMSNEFLVLSEFENKGDDCTGNVLGNILLFKLHANNLTIVEDTRLGFIYGTAAFNRDGSKLFVCSDPVVHIYDVNSWSVQKLDFHLGIHDDISRCKTVEGSLFTKLLEHGHLVQYVDFTQCTVSLTNLQTAREISIGANIKPKFTGLDRNGQLLLMGGDSGKFRLWIAATNLTVFEVEIDFVQDIADVFVDSARSEVHIATNAEYIRVDLYSGRIIGRSKFSQQHAETLIFHPTGELIAATIPPTVVTVKSDQNLIALEKPLVRLAVGSPFELPNSDLVLEVERNNVVSAKFPVGKVPCGLDLGEAHCTFATSTCLEDTSFVLVNKALVTVWRFTGGIAGMNCVTLLYWRAIDDNPDVDVQSAVITEFKDYLLLKLTLSSLETPICFEIPRELDAYSPTKFRGAIEALKWLPAIHHNRLHYDAVLQHTKQYFLKTLEQAAKLDKNLGCFSSVDGVLFPFQLLINFLATYHEHEGRIHGIIKTVLSHNKWIPLCDLDGVSALEAAIYKDKLSIAETILKYIIMHVVESDRIEFSATSIVPVLPHVQKHYPDILRLLMQRVSYKKCPYDFFSASELSDHGIMRKTFRGTIDDLYPCVRQVPCLVKKYPVWRAFCDTVDQLAVKPTRALYSYVASLRFTFTRPCVVCVVPLKGLQLAVQGFWRYVTNIWNWFDVLAYALPVVCVVVDTIGPDNTNSGWNLADALESYAVLFLWIHALLELRIFRQLGIFIAVLIEFMKKIVAFLIVLFAIILAFAHALHLLLRKTTMGQESDNAYTNFWTSLSSVWFFTVGDYSSISAYATSDP</sequence>
<keyword evidence="5 7" id="KW-0472">Membrane</keyword>
<keyword evidence="4 7" id="KW-1133">Transmembrane helix</keyword>
<dbReference type="SUPFAM" id="SSF81324">
    <property type="entry name" value="Voltage-gated potassium channels"/>
    <property type="match status" value="1"/>
</dbReference>
<protein>
    <recommendedName>
        <fullName evidence="8">Ion transport domain-containing protein</fullName>
    </recommendedName>
</protein>
<comment type="subcellular location">
    <subcellularLocation>
        <location evidence="1">Membrane</location>
        <topology evidence="1">Multi-pass membrane protein</topology>
    </subcellularLocation>
</comment>
<dbReference type="GO" id="GO:0098703">
    <property type="term" value="P:calcium ion import across plasma membrane"/>
    <property type="evidence" value="ECO:0007669"/>
    <property type="project" value="TreeGrafter"/>
</dbReference>
<dbReference type="InterPro" id="IPR005821">
    <property type="entry name" value="Ion_trans_dom"/>
</dbReference>
<evidence type="ECO:0000256" key="2">
    <source>
        <dbReference type="ARBA" id="ARBA00022692"/>
    </source>
</evidence>
<keyword evidence="6" id="KW-0853">WD repeat</keyword>
<feature type="domain" description="Ion transport" evidence="8">
    <location>
        <begin position="718"/>
        <end position="852"/>
    </location>
</feature>
<feature type="repeat" description="WD" evidence="6">
    <location>
        <begin position="6"/>
        <end position="47"/>
    </location>
</feature>
<dbReference type="PANTHER" id="PTHR10582:SF2">
    <property type="entry name" value="INACTIVE"/>
    <property type="match status" value="1"/>
</dbReference>
<dbReference type="Proteomes" id="UP000268093">
    <property type="component" value="Unassembled WGS sequence"/>
</dbReference>
<keyword evidence="10" id="KW-1185">Reference proteome</keyword>
<dbReference type="PROSITE" id="PS50082">
    <property type="entry name" value="WD_REPEATS_2"/>
    <property type="match status" value="1"/>
</dbReference>
<evidence type="ECO:0000256" key="5">
    <source>
        <dbReference type="ARBA" id="ARBA00023136"/>
    </source>
</evidence>
<dbReference type="GO" id="GO:0005886">
    <property type="term" value="C:plasma membrane"/>
    <property type="evidence" value="ECO:0007669"/>
    <property type="project" value="TreeGrafter"/>
</dbReference>
<dbReference type="EMBL" id="RBNI01010121">
    <property type="protein sequence ID" value="RUP43878.1"/>
    <property type="molecule type" value="Genomic_DNA"/>
</dbReference>
<dbReference type="GO" id="GO:0005216">
    <property type="term" value="F:monoatomic ion channel activity"/>
    <property type="evidence" value="ECO:0007669"/>
    <property type="project" value="InterPro"/>
</dbReference>
<keyword evidence="3" id="KW-0677">Repeat</keyword>
<evidence type="ECO:0000256" key="6">
    <source>
        <dbReference type="PROSITE-ProRule" id="PRU00221"/>
    </source>
</evidence>
<evidence type="ECO:0000313" key="10">
    <source>
        <dbReference type="Proteomes" id="UP000268093"/>
    </source>
</evidence>
<proteinExistence type="predicted"/>
<gene>
    <name evidence="9" type="ORF">BC936DRAFT_136601</name>
</gene>
<evidence type="ECO:0000259" key="8">
    <source>
        <dbReference type="Pfam" id="PF00520"/>
    </source>
</evidence>
<name>A0A433CZ78_9FUNG</name>
<dbReference type="SUPFAM" id="SSF101908">
    <property type="entry name" value="Putative isomerase YbhE"/>
    <property type="match status" value="1"/>
</dbReference>
<comment type="caution">
    <text evidence="9">The sequence shown here is derived from an EMBL/GenBank/DDBJ whole genome shotgun (WGS) entry which is preliminary data.</text>
</comment>
<dbReference type="Pfam" id="PF00520">
    <property type="entry name" value="Ion_trans"/>
    <property type="match status" value="1"/>
</dbReference>
<evidence type="ECO:0000256" key="3">
    <source>
        <dbReference type="ARBA" id="ARBA00022737"/>
    </source>
</evidence>
<feature type="transmembrane region" description="Helical" evidence="7">
    <location>
        <begin position="804"/>
        <end position="826"/>
    </location>
</feature>
<accession>A0A433CZ78</accession>
<dbReference type="InterPro" id="IPR015943">
    <property type="entry name" value="WD40/YVTN_repeat-like_dom_sf"/>
</dbReference>
<evidence type="ECO:0000256" key="7">
    <source>
        <dbReference type="SAM" id="Phobius"/>
    </source>
</evidence>
<dbReference type="PANTHER" id="PTHR10582">
    <property type="entry name" value="TRANSIENT RECEPTOR POTENTIAL ION CHANNEL PROTEIN"/>
    <property type="match status" value="1"/>
</dbReference>
<dbReference type="Gene3D" id="2.130.10.10">
    <property type="entry name" value="YVTN repeat-like/Quinoprotein amine dehydrogenase"/>
    <property type="match status" value="1"/>
</dbReference>
<feature type="non-terminal residue" evidence="9">
    <location>
        <position position="868"/>
    </location>
</feature>
<evidence type="ECO:0000313" key="9">
    <source>
        <dbReference type="EMBL" id="RUP43878.1"/>
    </source>
</evidence>